<gene>
    <name evidence="2" type="ORF">Rsub_09780</name>
</gene>
<dbReference type="AlphaFoldDB" id="A0A2V0PGF1"/>
<feature type="compositionally biased region" description="Low complexity" evidence="1">
    <location>
        <begin position="243"/>
        <end position="266"/>
    </location>
</feature>
<proteinExistence type="predicted"/>
<dbReference type="EMBL" id="BDRX01000090">
    <property type="protein sequence ID" value="GBF96983.1"/>
    <property type="molecule type" value="Genomic_DNA"/>
</dbReference>
<feature type="region of interest" description="Disordered" evidence="1">
    <location>
        <begin position="205"/>
        <end position="311"/>
    </location>
</feature>
<dbReference type="InParanoid" id="A0A2V0PGF1"/>
<feature type="compositionally biased region" description="Pro residues" evidence="1">
    <location>
        <begin position="267"/>
        <end position="277"/>
    </location>
</feature>
<dbReference type="Proteomes" id="UP000247498">
    <property type="component" value="Unassembled WGS sequence"/>
</dbReference>
<feature type="compositionally biased region" description="Gly residues" evidence="1">
    <location>
        <begin position="601"/>
        <end position="614"/>
    </location>
</feature>
<protein>
    <submittedName>
        <fullName evidence="2">Uncharacterized protein</fullName>
    </submittedName>
</protein>
<feature type="compositionally biased region" description="Basic residues" evidence="1">
    <location>
        <begin position="279"/>
        <end position="289"/>
    </location>
</feature>
<dbReference type="OrthoDB" id="2018659at2759"/>
<feature type="region of interest" description="Disordered" evidence="1">
    <location>
        <begin position="601"/>
        <end position="622"/>
    </location>
</feature>
<evidence type="ECO:0000313" key="3">
    <source>
        <dbReference type="Proteomes" id="UP000247498"/>
    </source>
</evidence>
<feature type="compositionally biased region" description="Gly residues" evidence="1">
    <location>
        <begin position="219"/>
        <end position="242"/>
    </location>
</feature>
<accession>A0A2V0PGF1</accession>
<evidence type="ECO:0000313" key="2">
    <source>
        <dbReference type="EMBL" id="GBF96983.1"/>
    </source>
</evidence>
<sequence length="622" mass="62998">MQLGRCLGPLGGPRRPCPALARQLGSSLGAAWPQRRQPIANSAAPQHAATAAAGVAGGAPHAAPAAPLAGGPPPPQPQLPGLEEVLSRARAAVGEGLAGIKGGEVIVHGTGRHLGSPVAWTLRFRRDGAFYEEVRSKHLTFKWGHDGSADGACWEVDPAGVAKHLEYDDHESMLLALLVRSGVWLDAEAMAGRLEFRALHIGGGTTPQAPLREGAYADAGGGGSGGGGGVDPDAPAGGGSGAAGSSSGAAAAVSSSSSSPGGSAVAPAPPAIPPAPKGPSRRPSKRPRRISVSPRPTEAAGNGSSGGGGVKGPVYVDIALRGARMLARVELCPDTWHPVGFAQAVVGWDEPGAPQPPSLWAFEDWRQWAAPAAGLAAPAAAARAGAAHGGEQQRGPPPVVHFPLRVFHNATVGGVHEYHTTAVQLQRALISSVAYTIPLCTRLPVDASFDASQPAGTWIGNLPHAEITFRAPSGAEHRALFMLDSGAGGADLLFHGRASRELGLVTADEAAGRGDRSRVRSVRGVGGEAQAAMRVVLGELEWADWGGVRFEKLRALFSLRGGLDISLYSAGIIGADLINRRRVVVDYANARIGILAPEARGGGGSGSGGGGGGARPAPSAAA</sequence>
<dbReference type="STRING" id="307507.A0A2V0PGF1"/>
<feature type="region of interest" description="Disordered" evidence="1">
    <location>
        <begin position="37"/>
        <end position="79"/>
    </location>
</feature>
<keyword evidence="3" id="KW-1185">Reference proteome</keyword>
<name>A0A2V0PGF1_9CHLO</name>
<feature type="compositionally biased region" description="Low complexity" evidence="1">
    <location>
        <begin position="43"/>
        <end position="69"/>
    </location>
</feature>
<comment type="caution">
    <text evidence="2">The sequence shown here is derived from an EMBL/GenBank/DDBJ whole genome shotgun (WGS) entry which is preliminary data.</text>
</comment>
<organism evidence="2 3">
    <name type="scientific">Raphidocelis subcapitata</name>
    <dbReference type="NCBI Taxonomy" id="307507"/>
    <lineage>
        <taxon>Eukaryota</taxon>
        <taxon>Viridiplantae</taxon>
        <taxon>Chlorophyta</taxon>
        <taxon>core chlorophytes</taxon>
        <taxon>Chlorophyceae</taxon>
        <taxon>CS clade</taxon>
        <taxon>Sphaeropleales</taxon>
        <taxon>Selenastraceae</taxon>
        <taxon>Raphidocelis</taxon>
    </lineage>
</organism>
<evidence type="ECO:0000256" key="1">
    <source>
        <dbReference type="SAM" id="MobiDB-lite"/>
    </source>
</evidence>
<reference evidence="2 3" key="1">
    <citation type="journal article" date="2018" name="Sci. Rep.">
        <title>Raphidocelis subcapitata (=Pseudokirchneriella subcapitata) provides an insight into genome evolution and environmental adaptations in the Sphaeropleales.</title>
        <authorList>
            <person name="Suzuki S."/>
            <person name="Yamaguchi H."/>
            <person name="Nakajima N."/>
            <person name="Kawachi M."/>
        </authorList>
    </citation>
    <scope>NUCLEOTIDE SEQUENCE [LARGE SCALE GENOMIC DNA]</scope>
    <source>
        <strain evidence="2 3">NIES-35</strain>
    </source>
</reference>